<comment type="caution">
    <text evidence="2">The sequence shown here is derived from an EMBL/GenBank/DDBJ whole genome shotgun (WGS) entry which is preliminary data.</text>
</comment>
<dbReference type="GO" id="GO:0016491">
    <property type="term" value="F:oxidoreductase activity"/>
    <property type="evidence" value="ECO:0007669"/>
    <property type="project" value="InterPro"/>
</dbReference>
<protein>
    <recommendedName>
        <fullName evidence="4">Nitroreductase domain-containing protein</fullName>
    </recommendedName>
</protein>
<reference evidence="3" key="1">
    <citation type="submission" date="2018-05" db="EMBL/GenBank/DDBJ databases">
        <title>Micromonospora globispora sp. nov. and Micromonospora rugosa sp. nov., isolated from marine sediment.</title>
        <authorList>
            <person name="Carro L."/>
            <person name="Aysel V."/>
            <person name="Cetin D."/>
            <person name="Igual J.M."/>
            <person name="Klenk H.-P."/>
            <person name="Trujillo M.E."/>
            <person name="Sahin N."/>
        </authorList>
    </citation>
    <scope>NUCLEOTIDE SEQUENCE [LARGE SCALE GENOMIC DNA]</scope>
    <source>
        <strain evidence="3">S2904</strain>
    </source>
</reference>
<gene>
    <name evidence="2" type="ORF">DLJ46_13435</name>
</gene>
<dbReference type="PANTHER" id="PTHR43745">
    <property type="entry name" value="NITROREDUCTASE MJ1384-RELATED"/>
    <property type="match status" value="1"/>
</dbReference>
<dbReference type="AlphaFoldDB" id="A0A317K9H6"/>
<keyword evidence="3" id="KW-1185">Reference proteome</keyword>
<accession>A0A317K9H6</accession>
<organism evidence="2 3">
    <name type="scientific">Micromonospora globispora</name>
    <dbReference type="NCBI Taxonomy" id="1450148"/>
    <lineage>
        <taxon>Bacteria</taxon>
        <taxon>Bacillati</taxon>
        <taxon>Actinomycetota</taxon>
        <taxon>Actinomycetes</taxon>
        <taxon>Micromonosporales</taxon>
        <taxon>Micromonosporaceae</taxon>
        <taxon>Micromonospora</taxon>
    </lineage>
</organism>
<name>A0A317K9H6_9ACTN</name>
<feature type="region of interest" description="Disordered" evidence="1">
    <location>
        <begin position="297"/>
        <end position="334"/>
    </location>
</feature>
<dbReference type="SUPFAM" id="SSF55469">
    <property type="entry name" value="FMN-dependent nitroreductase-like"/>
    <property type="match status" value="2"/>
</dbReference>
<evidence type="ECO:0000256" key="1">
    <source>
        <dbReference type="SAM" id="MobiDB-lite"/>
    </source>
</evidence>
<evidence type="ECO:0008006" key="4">
    <source>
        <dbReference type="Google" id="ProtNLM"/>
    </source>
</evidence>
<dbReference type="Proteomes" id="UP000245683">
    <property type="component" value="Unassembled WGS sequence"/>
</dbReference>
<dbReference type="PANTHER" id="PTHR43745:SF2">
    <property type="entry name" value="NITROREDUCTASE MJ1384-RELATED"/>
    <property type="match status" value="1"/>
</dbReference>
<sequence length="503" mass="53822">MLTRIHRLIFEGQRHPVRHWQDGRMDLDSGAGLLHRLTSYVPNREWDVGVDDPRIRRDLVPNDPETLPPPMKGYPDGLAVLALPRDLPDPGVPATAVLAGMPAATQPLDAAQLGRVLFLGAGVVRTGQRNGRRFLYRASGSAGARFPLEVYASTRGVAGVPDGVYWYDGAQHALVQVAPAATGSVTTLVVTGVPWRTGWRYAERGWRHLYWDAGTLLSQLSAAAASAGLSPRLRSLFPDALVRRLVGADGVHEYPLALLSLGDGEPAIGPSGPAAAGELPPVELPLCTAAQRAGERDDLGAPWPEAPTLPDFPPSDSLDEVVRRRGSQRRMDRSRTLPRPLLEWSMAAALRGVQVPHWVAVHGVDDVAPGLYRWPDLSVPLRAGDLRDELLRICLDQSLAGDAAYVVIAATPLATLDDRTYRDAQLAAGLVEGRLHLAAYALGAGASGMTFIDSQVPSLLSEPDDLATLLFTCVGVPEYASRSGGGPGAPVEVRPVMPRIGQS</sequence>
<feature type="compositionally biased region" description="Pro residues" evidence="1">
    <location>
        <begin position="304"/>
        <end position="313"/>
    </location>
</feature>
<evidence type="ECO:0000313" key="3">
    <source>
        <dbReference type="Proteomes" id="UP000245683"/>
    </source>
</evidence>
<dbReference type="Gene3D" id="3.40.109.10">
    <property type="entry name" value="NADH Oxidase"/>
    <property type="match status" value="2"/>
</dbReference>
<dbReference type="EMBL" id="QGSV01000175">
    <property type="protein sequence ID" value="PWU47803.1"/>
    <property type="molecule type" value="Genomic_DNA"/>
</dbReference>
<evidence type="ECO:0000313" key="2">
    <source>
        <dbReference type="EMBL" id="PWU47803.1"/>
    </source>
</evidence>
<proteinExistence type="predicted"/>
<feature type="region of interest" description="Disordered" evidence="1">
    <location>
        <begin position="481"/>
        <end position="503"/>
    </location>
</feature>
<dbReference type="InterPro" id="IPR000415">
    <property type="entry name" value="Nitroreductase-like"/>
</dbReference>
<dbReference type="InterPro" id="IPR052544">
    <property type="entry name" value="Bacteriocin_Proc_Enz"/>
</dbReference>